<evidence type="ECO:0000256" key="5">
    <source>
        <dbReference type="ARBA" id="ARBA00022723"/>
    </source>
</evidence>
<dbReference type="PANTHER" id="PTHR24202:SF4">
    <property type="entry name" value="E3 UBIQUITIN-PROTEIN LIGASE MIB2-RELATED"/>
    <property type="match status" value="1"/>
</dbReference>
<accession>A0A2T7PQC3</accession>
<dbReference type="AlphaFoldDB" id="A0A2T7PQC3"/>
<dbReference type="Pfam" id="PF13857">
    <property type="entry name" value="Ank_5"/>
    <property type="match status" value="1"/>
</dbReference>
<dbReference type="Gene3D" id="1.25.40.20">
    <property type="entry name" value="Ankyrin repeat-containing domain"/>
    <property type="match status" value="3"/>
</dbReference>
<evidence type="ECO:0000256" key="8">
    <source>
        <dbReference type="ARBA" id="ARBA00022786"/>
    </source>
</evidence>
<proteinExistence type="predicted"/>
<dbReference type="PROSITE" id="PS50297">
    <property type="entry name" value="ANK_REP_REGION"/>
    <property type="match status" value="5"/>
</dbReference>
<keyword evidence="6" id="KW-0677">Repeat</keyword>
<keyword evidence="14" id="KW-1185">Reference proteome</keyword>
<keyword evidence="5" id="KW-0479">Metal-binding</keyword>
<feature type="repeat" description="ANK" evidence="10">
    <location>
        <begin position="405"/>
        <end position="437"/>
    </location>
</feature>
<dbReference type="Pfam" id="PF00023">
    <property type="entry name" value="Ank"/>
    <property type="match status" value="1"/>
</dbReference>
<dbReference type="GO" id="GO:0008270">
    <property type="term" value="F:zinc ion binding"/>
    <property type="evidence" value="ECO:0007669"/>
    <property type="project" value="UniProtKB-KW"/>
</dbReference>
<evidence type="ECO:0000256" key="1">
    <source>
        <dbReference type="ARBA" id="ARBA00000900"/>
    </source>
</evidence>
<dbReference type="PROSITE" id="PS51416">
    <property type="entry name" value="MIB_HERC2"/>
    <property type="match status" value="2"/>
</dbReference>
<feature type="region of interest" description="Disordered" evidence="11">
    <location>
        <begin position="664"/>
        <end position="688"/>
    </location>
</feature>
<dbReference type="PRINTS" id="PR01415">
    <property type="entry name" value="ANKYRIN"/>
</dbReference>
<name>A0A2T7PQC3_POMCA</name>
<dbReference type="Pfam" id="PF12796">
    <property type="entry name" value="Ank_2"/>
    <property type="match status" value="2"/>
</dbReference>
<dbReference type="STRING" id="400727.A0A2T7PQC3"/>
<dbReference type="Gene3D" id="2.30.30.40">
    <property type="entry name" value="SH3 Domains"/>
    <property type="match status" value="2"/>
</dbReference>
<dbReference type="Pfam" id="PF06701">
    <property type="entry name" value="MIB_HERC2"/>
    <property type="match status" value="2"/>
</dbReference>
<dbReference type="UniPathway" id="UPA00143"/>
<dbReference type="InterPro" id="IPR002110">
    <property type="entry name" value="Ankyrin_rpt"/>
</dbReference>
<evidence type="ECO:0000256" key="11">
    <source>
        <dbReference type="SAM" id="MobiDB-lite"/>
    </source>
</evidence>
<dbReference type="PANTHER" id="PTHR24202">
    <property type="entry name" value="E3 UBIQUITIN-PROTEIN LIGASE MIB2"/>
    <property type="match status" value="1"/>
</dbReference>
<reference evidence="13 14" key="1">
    <citation type="submission" date="2018-04" db="EMBL/GenBank/DDBJ databases">
        <title>The genome of golden apple snail Pomacea canaliculata provides insight into stress tolerance and invasive adaptation.</title>
        <authorList>
            <person name="Liu C."/>
            <person name="Liu B."/>
            <person name="Ren Y."/>
            <person name="Zhang Y."/>
            <person name="Wang H."/>
            <person name="Li S."/>
            <person name="Jiang F."/>
            <person name="Yin L."/>
            <person name="Zhang G."/>
            <person name="Qian W."/>
            <person name="Fan W."/>
        </authorList>
    </citation>
    <scope>NUCLEOTIDE SEQUENCE [LARGE SCALE GENOMIC DNA]</scope>
    <source>
        <strain evidence="13">SZHN2017</strain>
        <tissue evidence="13">Muscle</tissue>
    </source>
</reference>
<organism evidence="13 14">
    <name type="scientific">Pomacea canaliculata</name>
    <name type="common">Golden apple snail</name>
    <dbReference type="NCBI Taxonomy" id="400727"/>
    <lineage>
        <taxon>Eukaryota</taxon>
        <taxon>Metazoa</taxon>
        <taxon>Spiralia</taxon>
        <taxon>Lophotrochozoa</taxon>
        <taxon>Mollusca</taxon>
        <taxon>Gastropoda</taxon>
        <taxon>Caenogastropoda</taxon>
        <taxon>Architaenioglossa</taxon>
        <taxon>Ampullarioidea</taxon>
        <taxon>Ampullariidae</taxon>
        <taxon>Pomacea</taxon>
    </lineage>
</organism>
<protein>
    <recommendedName>
        <fullName evidence="3">RING-type E3 ubiquitin transferase</fullName>
        <ecNumber evidence="3">2.3.2.27</ecNumber>
    </recommendedName>
</protein>
<evidence type="ECO:0000313" key="14">
    <source>
        <dbReference type="Proteomes" id="UP000245119"/>
    </source>
</evidence>
<evidence type="ECO:0000256" key="10">
    <source>
        <dbReference type="PROSITE-ProRule" id="PRU00023"/>
    </source>
</evidence>
<evidence type="ECO:0000256" key="2">
    <source>
        <dbReference type="ARBA" id="ARBA00004906"/>
    </source>
</evidence>
<feature type="repeat" description="ANK" evidence="10">
    <location>
        <begin position="604"/>
        <end position="636"/>
    </location>
</feature>
<dbReference type="Proteomes" id="UP000245119">
    <property type="component" value="Linkage Group LG2"/>
</dbReference>
<dbReference type="InterPro" id="IPR036770">
    <property type="entry name" value="Ankyrin_rpt-contain_sf"/>
</dbReference>
<evidence type="ECO:0000256" key="7">
    <source>
        <dbReference type="ARBA" id="ARBA00022771"/>
    </source>
</evidence>
<dbReference type="SUPFAM" id="SSF48403">
    <property type="entry name" value="Ankyrin repeat"/>
    <property type="match status" value="1"/>
</dbReference>
<feature type="domain" description="MIB/HERC2" evidence="12">
    <location>
        <begin position="1"/>
        <end position="66"/>
    </location>
</feature>
<dbReference type="SMART" id="SM00248">
    <property type="entry name" value="ANK"/>
    <property type="match status" value="8"/>
</dbReference>
<dbReference type="EC" id="2.3.2.27" evidence="3"/>
<sequence length="735" mass="79728">MEAGVRVVRGPDWNLGDEDGGEGHVGTVTGQVGDDSVKVVWDGGQVSTCRGGLKKGTHDLRVLDNGTVVETWLQALDIFIPFVKNVKNQEYKAYDGNVQSVIILISAHCATSKTATTAAITSGELKHLTHPSGKGNTGQVMEVLTTRSLIQVEWENGSRNVYRLGYKGKVDLQYEEEAPGMECYLQHLPFFKLTKYCRLKEDEECEVDNIAEGDTVCICVGREKLEQLQKSRSGWVVGMSEYIGKTGKVKGFAPNGDAIVVFGSKKYRLFPRVLKKVSKISVGDRVRILHDFEKFHLLQNGRHCNPVMHNTLGKVGEVTKVLEGDEGLVITFKECQGVYNPACCTLAPGEQIDSITISHGDNNSGISLGCGSSLHVLLMAITNHDEKFALEILKKDPKLATARIQGETPLHFAASCGLLSIAQALVAAGANINEQNSDGNIPLYLSMSNAEVAEFLIKQGCDVTIANKTGQTASHLAATKGCVPILNLLLSKGADFNSQDSNGDTPLHSAIFNSQISAAEVIISWPQLDIHRKNKEGFAPLHYAAFKGQSAIVELLLKRDKTIVDTQRDDGCTALHVSAAEDHHEVMKVLTEGGGAKVDRKNSKSQTSLHLACQKCNLDCVRLLIKKGAGTNSKDDKGNTPLHLAVLAAPKENELMLMALIGQSPKKKEDHSKHESKFPEVPSCTKASSAPDKCARCLGNEPEILFVPWGHVVIEWFAGLVATICTYVSNVVFPS</sequence>
<dbReference type="GO" id="GO:0061630">
    <property type="term" value="F:ubiquitin protein ligase activity"/>
    <property type="evidence" value="ECO:0007669"/>
    <property type="project" value="UniProtKB-EC"/>
</dbReference>
<comment type="caution">
    <text evidence="13">The sequence shown here is derived from an EMBL/GenBank/DDBJ whole genome shotgun (WGS) entry which is preliminary data.</text>
</comment>
<keyword evidence="10" id="KW-0040">ANK repeat</keyword>
<dbReference type="InterPro" id="IPR040847">
    <property type="entry name" value="SH3_15"/>
</dbReference>
<dbReference type="SUPFAM" id="SSF159034">
    <property type="entry name" value="Mib/herc2 domain-like"/>
    <property type="match status" value="2"/>
</dbReference>
<dbReference type="InterPro" id="IPR010606">
    <property type="entry name" value="Mib_Herc2"/>
</dbReference>
<feature type="repeat" description="ANK" evidence="10">
    <location>
        <begin position="536"/>
        <end position="568"/>
    </location>
</feature>
<feature type="repeat" description="ANK" evidence="10">
    <location>
        <begin position="570"/>
        <end position="594"/>
    </location>
</feature>
<evidence type="ECO:0000256" key="3">
    <source>
        <dbReference type="ARBA" id="ARBA00012483"/>
    </source>
</evidence>
<dbReference type="EMBL" id="PZQS01000002">
    <property type="protein sequence ID" value="PVD35618.1"/>
    <property type="molecule type" value="Genomic_DNA"/>
</dbReference>
<comment type="pathway">
    <text evidence="2">Protein modification; protein ubiquitination.</text>
</comment>
<dbReference type="Pfam" id="PF18346">
    <property type="entry name" value="SH3_15"/>
    <property type="match status" value="2"/>
</dbReference>
<keyword evidence="4" id="KW-0808">Transferase</keyword>
<dbReference type="GO" id="GO:0005737">
    <property type="term" value="C:cytoplasm"/>
    <property type="evidence" value="ECO:0007669"/>
    <property type="project" value="TreeGrafter"/>
</dbReference>
<feature type="compositionally biased region" description="Basic and acidic residues" evidence="11">
    <location>
        <begin position="666"/>
        <end position="678"/>
    </location>
</feature>
<evidence type="ECO:0000256" key="9">
    <source>
        <dbReference type="ARBA" id="ARBA00022833"/>
    </source>
</evidence>
<keyword evidence="8" id="KW-0833">Ubl conjugation pathway</keyword>
<feature type="domain" description="MIB/HERC2" evidence="12">
    <location>
        <begin position="105"/>
        <end position="178"/>
    </location>
</feature>
<dbReference type="InterPro" id="IPR037252">
    <property type="entry name" value="Mib_Herc2_sf"/>
</dbReference>
<comment type="catalytic activity">
    <reaction evidence="1">
        <text>S-ubiquitinyl-[E2 ubiquitin-conjugating enzyme]-L-cysteine + [acceptor protein]-L-lysine = [E2 ubiquitin-conjugating enzyme]-L-cysteine + N(6)-ubiquitinyl-[acceptor protein]-L-lysine.</text>
        <dbReference type="EC" id="2.3.2.27"/>
    </reaction>
</comment>
<evidence type="ECO:0000256" key="6">
    <source>
        <dbReference type="ARBA" id="ARBA00022737"/>
    </source>
</evidence>
<dbReference type="PROSITE" id="PS50088">
    <property type="entry name" value="ANK_REPEAT"/>
    <property type="match status" value="5"/>
</dbReference>
<feature type="repeat" description="ANK" evidence="10">
    <location>
        <begin position="469"/>
        <end position="501"/>
    </location>
</feature>
<keyword evidence="7" id="KW-0863">Zinc-finger</keyword>
<evidence type="ECO:0000259" key="12">
    <source>
        <dbReference type="PROSITE" id="PS51416"/>
    </source>
</evidence>
<gene>
    <name evidence="13" type="ORF">C0Q70_02581</name>
</gene>
<dbReference type="GO" id="GO:0016567">
    <property type="term" value="P:protein ubiquitination"/>
    <property type="evidence" value="ECO:0007669"/>
    <property type="project" value="UniProtKB-UniPathway"/>
</dbReference>
<evidence type="ECO:0000313" key="13">
    <source>
        <dbReference type="EMBL" id="PVD35618.1"/>
    </source>
</evidence>
<evidence type="ECO:0000256" key="4">
    <source>
        <dbReference type="ARBA" id="ARBA00022679"/>
    </source>
</evidence>
<keyword evidence="9" id="KW-0862">Zinc</keyword>
<dbReference type="OrthoDB" id="7464126at2759"/>